<gene>
    <name evidence="8" type="ORF">Daesc_009872</name>
</gene>
<evidence type="ECO:0000313" key="9">
    <source>
        <dbReference type="Proteomes" id="UP001369815"/>
    </source>
</evidence>
<proteinExistence type="inferred from homology"/>
<dbReference type="Pfam" id="PF01494">
    <property type="entry name" value="FAD_binding_3"/>
    <property type="match status" value="1"/>
</dbReference>
<reference evidence="8 9" key="1">
    <citation type="journal article" date="2024" name="Front Chem Biol">
        <title>Unveiling the potential of Daldinia eschscholtzii MFLUCC 19-0629 through bioactivity and bioinformatics studies for enhanced sustainable agriculture production.</title>
        <authorList>
            <person name="Brooks S."/>
            <person name="Weaver J.A."/>
            <person name="Klomchit A."/>
            <person name="Alharthi S.A."/>
            <person name="Onlamun T."/>
            <person name="Nurani R."/>
            <person name="Vong T.K."/>
            <person name="Alberti F."/>
            <person name="Greco C."/>
        </authorList>
    </citation>
    <scope>NUCLEOTIDE SEQUENCE [LARGE SCALE GENOMIC DNA]</scope>
    <source>
        <strain evidence="8">MFLUCC 19-0629</strain>
    </source>
</reference>
<dbReference type="InterPro" id="IPR036188">
    <property type="entry name" value="FAD/NAD-bd_sf"/>
</dbReference>
<dbReference type="PANTHER" id="PTHR13789">
    <property type="entry name" value="MONOOXYGENASE"/>
    <property type="match status" value="1"/>
</dbReference>
<keyword evidence="6" id="KW-0503">Monooxygenase</keyword>
<name>A0AAX6M6G9_9PEZI</name>
<evidence type="ECO:0000259" key="7">
    <source>
        <dbReference type="Pfam" id="PF01494"/>
    </source>
</evidence>
<sequence length="422" mass="46687">MKVIIVGAGLSGLSTAIALRKFIPASQPLEVKIYDNINPATGQATEQATPQVRTSRLGAGLGLQGNGLRVLEDLDPALKRRVYAAGFPCSGFTWKTAGNWLLGHEYVDVLPISRPLLINCLYETLPPDSVIHKKVARVVTQQGRKPVVQFEDGSPDETADLVVGADGIRSTVRHNLFGDDEKYRPKYIGTCAVGGVLDVPVPKHLLDNPTMLFYMGSTGSFGYTGLTQSDKNKLLYWSIYETDLPGRGLKLNHDLMLQQLRQRHGDWSDPLISQCLEKAHLDNVYPIFVMPDLPYWGRDGCVLIGDAAHALPPRSGQGASQAFEDGEALALLLAGYLEKEHDPDDAISRSILGLFEVRAPRVNGIKADALRWKDPKMPMSWLKTMGLYISLFILVRVKKVLNLFTRRDLWNVRDAVSKYIAQ</sequence>
<dbReference type="EMBL" id="JBANMG010000010">
    <property type="protein sequence ID" value="KAK6948108.1"/>
    <property type="molecule type" value="Genomic_DNA"/>
</dbReference>
<accession>A0AAX6M6G9</accession>
<dbReference type="GO" id="GO:0004497">
    <property type="term" value="F:monooxygenase activity"/>
    <property type="evidence" value="ECO:0007669"/>
    <property type="project" value="UniProtKB-KW"/>
</dbReference>
<dbReference type="Pfam" id="PF13450">
    <property type="entry name" value="NAD_binding_8"/>
    <property type="match status" value="1"/>
</dbReference>
<organism evidence="8 9">
    <name type="scientific">Daldinia eschscholtzii</name>
    <dbReference type="NCBI Taxonomy" id="292717"/>
    <lineage>
        <taxon>Eukaryota</taxon>
        <taxon>Fungi</taxon>
        <taxon>Dikarya</taxon>
        <taxon>Ascomycota</taxon>
        <taxon>Pezizomycotina</taxon>
        <taxon>Sordariomycetes</taxon>
        <taxon>Xylariomycetidae</taxon>
        <taxon>Xylariales</taxon>
        <taxon>Hypoxylaceae</taxon>
        <taxon>Daldinia</taxon>
    </lineage>
</organism>
<comment type="caution">
    <text evidence="8">The sequence shown here is derived from an EMBL/GenBank/DDBJ whole genome shotgun (WGS) entry which is preliminary data.</text>
</comment>
<comment type="similarity">
    <text evidence="2">Belongs to the paxM FAD-dependent monooxygenase family.</text>
</comment>
<evidence type="ECO:0000256" key="4">
    <source>
        <dbReference type="ARBA" id="ARBA00022827"/>
    </source>
</evidence>
<evidence type="ECO:0000256" key="3">
    <source>
        <dbReference type="ARBA" id="ARBA00022630"/>
    </source>
</evidence>
<protein>
    <recommendedName>
        <fullName evidence="7">FAD-binding domain-containing protein</fullName>
    </recommendedName>
</protein>
<evidence type="ECO:0000256" key="1">
    <source>
        <dbReference type="ARBA" id="ARBA00005179"/>
    </source>
</evidence>
<feature type="domain" description="FAD-binding" evidence="7">
    <location>
        <begin position="140"/>
        <end position="338"/>
    </location>
</feature>
<evidence type="ECO:0000256" key="5">
    <source>
        <dbReference type="ARBA" id="ARBA00023002"/>
    </source>
</evidence>
<keyword evidence="4" id="KW-0274">FAD</keyword>
<evidence type="ECO:0000256" key="2">
    <source>
        <dbReference type="ARBA" id="ARBA00007992"/>
    </source>
</evidence>
<dbReference type="GO" id="GO:0071949">
    <property type="term" value="F:FAD binding"/>
    <property type="evidence" value="ECO:0007669"/>
    <property type="project" value="InterPro"/>
</dbReference>
<dbReference type="InterPro" id="IPR050493">
    <property type="entry name" value="FAD-dep_Monooxygenase_BioMet"/>
</dbReference>
<dbReference type="Proteomes" id="UP001369815">
    <property type="component" value="Unassembled WGS sequence"/>
</dbReference>
<comment type="pathway">
    <text evidence="1">Secondary metabolite biosynthesis.</text>
</comment>
<dbReference type="PRINTS" id="PR00420">
    <property type="entry name" value="RNGMNOXGNASE"/>
</dbReference>
<dbReference type="SUPFAM" id="SSF51905">
    <property type="entry name" value="FAD/NAD(P)-binding domain"/>
    <property type="match status" value="1"/>
</dbReference>
<keyword evidence="3" id="KW-0285">Flavoprotein</keyword>
<keyword evidence="9" id="KW-1185">Reference proteome</keyword>
<dbReference type="AlphaFoldDB" id="A0AAX6M6G9"/>
<dbReference type="PANTHER" id="PTHR13789:SF309">
    <property type="entry name" value="PUTATIVE (AFU_ORTHOLOGUE AFUA_6G14510)-RELATED"/>
    <property type="match status" value="1"/>
</dbReference>
<keyword evidence="5" id="KW-0560">Oxidoreductase</keyword>
<dbReference type="Gene3D" id="3.50.50.60">
    <property type="entry name" value="FAD/NAD(P)-binding domain"/>
    <property type="match status" value="1"/>
</dbReference>
<evidence type="ECO:0000256" key="6">
    <source>
        <dbReference type="ARBA" id="ARBA00023033"/>
    </source>
</evidence>
<dbReference type="InterPro" id="IPR002938">
    <property type="entry name" value="FAD-bd"/>
</dbReference>
<evidence type="ECO:0000313" key="8">
    <source>
        <dbReference type="EMBL" id="KAK6948108.1"/>
    </source>
</evidence>